<dbReference type="AlphaFoldDB" id="A0A8C4N990"/>
<feature type="coiled-coil region" evidence="8">
    <location>
        <begin position="130"/>
        <end position="161"/>
    </location>
</feature>
<dbReference type="PANTHER" id="PTHR15735">
    <property type="entry name" value="FCH AND DOUBLE SH3 DOMAINS PROTEIN"/>
    <property type="match status" value="1"/>
</dbReference>
<evidence type="ECO:0000256" key="4">
    <source>
        <dbReference type="ARBA" id="ARBA00022475"/>
    </source>
</evidence>
<proteinExistence type="inferred from homology"/>
<keyword evidence="4" id="KW-1003">Cell membrane</keyword>
<evidence type="ECO:0000256" key="5">
    <source>
        <dbReference type="ARBA" id="ARBA00022490"/>
    </source>
</evidence>
<dbReference type="PANTHER" id="PTHR15735:SF12">
    <property type="entry name" value="CDC42-INTERACTING PROTEIN 4, ISOFORM B"/>
    <property type="match status" value="1"/>
</dbReference>
<keyword evidence="6" id="KW-0472">Membrane</keyword>
<evidence type="ECO:0000313" key="12">
    <source>
        <dbReference type="Ensembl" id="ENSEBUP00000004336.1"/>
    </source>
</evidence>
<organism evidence="12 13">
    <name type="scientific">Eptatretus burgeri</name>
    <name type="common">Inshore hagfish</name>
    <dbReference type="NCBI Taxonomy" id="7764"/>
    <lineage>
        <taxon>Eukaryota</taxon>
        <taxon>Metazoa</taxon>
        <taxon>Chordata</taxon>
        <taxon>Craniata</taxon>
        <taxon>Vertebrata</taxon>
        <taxon>Cyclostomata</taxon>
        <taxon>Myxini</taxon>
        <taxon>Myxiniformes</taxon>
        <taxon>Myxinidae</taxon>
        <taxon>Eptatretinae</taxon>
        <taxon>Eptatretus</taxon>
    </lineage>
</organism>
<feature type="compositionally biased region" description="Basic and acidic residues" evidence="9">
    <location>
        <begin position="304"/>
        <end position="313"/>
    </location>
</feature>
<dbReference type="Pfam" id="PF25610">
    <property type="entry name" value="HR1_TOCA"/>
    <property type="match status" value="1"/>
</dbReference>
<dbReference type="InterPro" id="IPR011072">
    <property type="entry name" value="HR1_rho-bd"/>
</dbReference>
<dbReference type="GeneTree" id="ENSGT00950000183047"/>
<feature type="region of interest" description="Disordered" evidence="9">
    <location>
        <begin position="436"/>
        <end position="457"/>
    </location>
</feature>
<evidence type="ECO:0000256" key="7">
    <source>
        <dbReference type="PROSITE-ProRule" id="PRU01077"/>
    </source>
</evidence>
<evidence type="ECO:0000313" key="13">
    <source>
        <dbReference type="Proteomes" id="UP000694388"/>
    </source>
</evidence>
<reference evidence="12" key="2">
    <citation type="submission" date="2025-09" db="UniProtKB">
        <authorList>
            <consortium name="Ensembl"/>
        </authorList>
    </citation>
    <scope>IDENTIFICATION</scope>
</reference>
<comment type="similarity">
    <text evidence="3">Belongs to the FNBP1 family.</text>
</comment>
<evidence type="ECO:0008006" key="14">
    <source>
        <dbReference type="Google" id="ProtNLM"/>
    </source>
</evidence>
<dbReference type="GO" id="GO:0005886">
    <property type="term" value="C:plasma membrane"/>
    <property type="evidence" value="ECO:0007669"/>
    <property type="project" value="UniProtKB-SubCell"/>
</dbReference>
<dbReference type="InterPro" id="IPR027267">
    <property type="entry name" value="AH/BAR_dom_sf"/>
</dbReference>
<feature type="domain" description="F-BAR" evidence="10">
    <location>
        <begin position="1"/>
        <end position="267"/>
    </location>
</feature>
<reference evidence="12" key="1">
    <citation type="submission" date="2025-08" db="UniProtKB">
        <authorList>
            <consortium name="Ensembl"/>
        </authorList>
    </citation>
    <scope>IDENTIFICATION</scope>
</reference>
<dbReference type="InterPro" id="IPR001060">
    <property type="entry name" value="FCH_dom"/>
</dbReference>
<dbReference type="SMART" id="SM00055">
    <property type="entry name" value="FCH"/>
    <property type="match status" value="1"/>
</dbReference>
<feature type="domain" description="REM-1" evidence="11">
    <location>
        <begin position="357"/>
        <end position="434"/>
    </location>
</feature>
<evidence type="ECO:0000256" key="1">
    <source>
        <dbReference type="ARBA" id="ARBA00004236"/>
    </source>
</evidence>
<evidence type="ECO:0000259" key="11">
    <source>
        <dbReference type="PROSITE" id="PS51860"/>
    </source>
</evidence>
<evidence type="ECO:0000256" key="2">
    <source>
        <dbReference type="ARBA" id="ARBA00004544"/>
    </source>
</evidence>
<dbReference type="GO" id="GO:0007165">
    <property type="term" value="P:signal transduction"/>
    <property type="evidence" value="ECO:0007669"/>
    <property type="project" value="InterPro"/>
</dbReference>
<evidence type="ECO:0000256" key="8">
    <source>
        <dbReference type="SAM" id="Coils"/>
    </source>
</evidence>
<evidence type="ECO:0000256" key="3">
    <source>
        <dbReference type="ARBA" id="ARBA00009426"/>
    </source>
</evidence>
<sequence>MLMFMLCTVMGMKDQLDNVERHTQWGMEFVERCCKFIRERSEIEIHYAKQLRQLNKKYQGKGKSVNEMQFSVVCAFHTGLQSMNTMAEKHEALSDELVGNVVATLAQHNAELKQKRKEHIMEGRKSQQYLDSAFEQMEKARRRWEREMREAERAVVNHHRLNKDDNASKSDIEKARNNSLTRKKIAEDSRRDYNSNVRKFNEDQVHHYRTAMPRVFQNLQAMDEQRSTAIKKALARMADVQRQLLPLLGKEIDKALEAAESVNERQDANVVIDVFCTGQRIPRDIVIDDAARPARSSPEGDSGGSRERGRSTRDGGTGRISEGMSKSMEDLGNSVGRAKGRRLPPRIDKVSTENWMDLPPHKRRQFLQQQIDKASHDLQHLTDERDGLMRLRDAYAASMGLGDPHTVDPQLQIVQQKLSQLQHWIRKQEGYLSECGDESSIRSSGRRVSGSDVGEDYRGERTRLRASIIG</sequence>
<feature type="region of interest" description="Disordered" evidence="9">
    <location>
        <begin position="287"/>
        <end position="344"/>
    </location>
</feature>
<feature type="region of interest" description="Disordered" evidence="9">
    <location>
        <begin position="163"/>
        <end position="190"/>
    </location>
</feature>
<dbReference type="Ensembl" id="ENSEBUT00000004767.1">
    <property type="protein sequence ID" value="ENSEBUP00000004336.1"/>
    <property type="gene ID" value="ENSEBUG00000003079.1"/>
</dbReference>
<dbReference type="InterPro" id="IPR031160">
    <property type="entry name" value="F_BAR_dom"/>
</dbReference>
<dbReference type="PROSITE" id="PS51860">
    <property type="entry name" value="REM_1"/>
    <property type="match status" value="1"/>
</dbReference>
<accession>A0A8C4N990</accession>
<dbReference type="PROSITE" id="PS51741">
    <property type="entry name" value="F_BAR"/>
    <property type="match status" value="1"/>
</dbReference>
<keyword evidence="5" id="KW-0963">Cytoplasm</keyword>
<name>A0A8C4N990_EPTBU</name>
<keyword evidence="13" id="KW-1185">Reference proteome</keyword>
<dbReference type="SUPFAM" id="SSF103657">
    <property type="entry name" value="BAR/IMD domain-like"/>
    <property type="match status" value="1"/>
</dbReference>
<evidence type="ECO:0000256" key="9">
    <source>
        <dbReference type="SAM" id="MobiDB-lite"/>
    </source>
</evidence>
<feature type="compositionally biased region" description="Low complexity" evidence="9">
    <location>
        <begin position="441"/>
        <end position="452"/>
    </location>
</feature>
<dbReference type="InterPro" id="IPR057870">
    <property type="entry name" value="HR1_TOCA"/>
</dbReference>
<dbReference type="GO" id="GO:0005938">
    <property type="term" value="C:cell cortex"/>
    <property type="evidence" value="ECO:0007669"/>
    <property type="project" value="UniProtKB-SubCell"/>
</dbReference>
<feature type="compositionally biased region" description="Basic and acidic residues" evidence="9">
    <location>
        <begin position="163"/>
        <end position="176"/>
    </location>
</feature>
<dbReference type="Gene3D" id="1.20.1270.60">
    <property type="entry name" value="Arfaptin homology (AH) domain/BAR domain"/>
    <property type="match status" value="1"/>
</dbReference>
<dbReference type="Gene3D" id="6.10.140.470">
    <property type="match status" value="1"/>
</dbReference>
<keyword evidence="7 8" id="KW-0175">Coiled coil</keyword>
<protein>
    <recommendedName>
        <fullName evidence="14">Formin-binding protein 1-like</fullName>
    </recommendedName>
</protein>
<evidence type="ECO:0000256" key="6">
    <source>
        <dbReference type="ARBA" id="ARBA00023136"/>
    </source>
</evidence>
<comment type="subcellular location">
    <subcellularLocation>
        <location evidence="1">Cell membrane</location>
    </subcellularLocation>
    <subcellularLocation>
        <location evidence="2">Cytoplasm</location>
        <location evidence="2">Cell cortex</location>
    </subcellularLocation>
</comment>
<evidence type="ECO:0000259" key="10">
    <source>
        <dbReference type="PROSITE" id="PS51741"/>
    </source>
</evidence>
<dbReference type="Pfam" id="PF00611">
    <property type="entry name" value="FCH"/>
    <property type="match status" value="1"/>
</dbReference>
<dbReference type="Proteomes" id="UP000694388">
    <property type="component" value="Unplaced"/>
</dbReference>